<reference evidence="2 3" key="1">
    <citation type="submission" date="2021-03" db="EMBL/GenBank/DDBJ databases">
        <title>Fibrella sp. HMF5405 genome sequencing and assembly.</title>
        <authorList>
            <person name="Kang H."/>
            <person name="Kim H."/>
            <person name="Bae S."/>
            <person name="Joh K."/>
        </authorList>
    </citation>
    <scope>NUCLEOTIDE SEQUENCE [LARGE SCALE GENOMIC DNA]</scope>
    <source>
        <strain evidence="2 3">HMF5405</strain>
    </source>
</reference>
<dbReference type="EMBL" id="JAFMYW010000004">
    <property type="protein sequence ID" value="MBO0950174.1"/>
    <property type="molecule type" value="Genomic_DNA"/>
</dbReference>
<evidence type="ECO:0008006" key="4">
    <source>
        <dbReference type="Google" id="ProtNLM"/>
    </source>
</evidence>
<feature type="transmembrane region" description="Helical" evidence="1">
    <location>
        <begin position="311"/>
        <end position="328"/>
    </location>
</feature>
<keyword evidence="3" id="KW-1185">Reference proteome</keyword>
<name>A0ABS3JLU7_9BACT</name>
<feature type="transmembrane region" description="Helical" evidence="1">
    <location>
        <begin position="284"/>
        <end position="302"/>
    </location>
</feature>
<feature type="transmembrane region" description="Helical" evidence="1">
    <location>
        <begin position="240"/>
        <end position="256"/>
    </location>
</feature>
<feature type="transmembrane region" description="Helical" evidence="1">
    <location>
        <begin position="95"/>
        <end position="116"/>
    </location>
</feature>
<protein>
    <recommendedName>
        <fullName evidence="4">Glycosyltransferase RgtA/B/C/D-like domain-containing protein</fullName>
    </recommendedName>
</protein>
<keyword evidence="1" id="KW-0472">Membrane</keyword>
<keyword evidence="1" id="KW-0812">Transmembrane</keyword>
<feature type="transmembrane region" description="Helical" evidence="1">
    <location>
        <begin position="122"/>
        <end position="147"/>
    </location>
</feature>
<sequence>MFIGFYWIAIGQPNPDYCCYYWADIAYQTTDWLMERLQVYSHFHIASMRFRLFQPVLYTVFRSPLAMYSVQVVLGIGYLYMVLGEAYKLLKDRQLALLFAAGFVGLYAGAAFILDVSGFGDAFAFTFMMGAIYFRNPLLIGLCVFLASWVDERAVFNVTLILAYHLLAPYKTERPISLTTLTDLRLNKQVIAALVGCSTYLAIRLYFIYRFNLSSPTGGESVFFAVFGAIKTAGFRLWSGYEGFWLLILAMLFLLWQRQKYLLLLIVGGLTGVTTFTVLMQGDYIRTIAYGFPILFIALALVSREISQRDLFWMLTAIIITTLLYPSPY</sequence>
<gene>
    <name evidence="2" type="ORF">J2I46_16385</name>
</gene>
<dbReference type="RefSeq" id="WP_207330109.1">
    <property type="nucleotide sequence ID" value="NZ_JAFMYW010000004.1"/>
</dbReference>
<feature type="transmembrane region" description="Helical" evidence="1">
    <location>
        <begin position="190"/>
        <end position="209"/>
    </location>
</feature>
<evidence type="ECO:0000313" key="3">
    <source>
        <dbReference type="Proteomes" id="UP000664628"/>
    </source>
</evidence>
<accession>A0ABS3JLU7</accession>
<organism evidence="2 3">
    <name type="scientific">Fibrella forsythiae</name>
    <dbReference type="NCBI Taxonomy" id="2817061"/>
    <lineage>
        <taxon>Bacteria</taxon>
        <taxon>Pseudomonadati</taxon>
        <taxon>Bacteroidota</taxon>
        <taxon>Cytophagia</taxon>
        <taxon>Cytophagales</taxon>
        <taxon>Spirosomataceae</taxon>
        <taxon>Fibrella</taxon>
    </lineage>
</organism>
<comment type="caution">
    <text evidence="2">The sequence shown here is derived from an EMBL/GenBank/DDBJ whole genome shotgun (WGS) entry which is preliminary data.</text>
</comment>
<proteinExistence type="predicted"/>
<evidence type="ECO:0000256" key="1">
    <source>
        <dbReference type="SAM" id="Phobius"/>
    </source>
</evidence>
<keyword evidence="1" id="KW-1133">Transmembrane helix</keyword>
<feature type="transmembrane region" description="Helical" evidence="1">
    <location>
        <begin position="261"/>
        <end position="278"/>
    </location>
</feature>
<dbReference type="Proteomes" id="UP000664628">
    <property type="component" value="Unassembled WGS sequence"/>
</dbReference>
<evidence type="ECO:0000313" key="2">
    <source>
        <dbReference type="EMBL" id="MBO0950174.1"/>
    </source>
</evidence>
<feature type="transmembrane region" description="Helical" evidence="1">
    <location>
        <begin position="65"/>
        <end position="83"/>
    </location>
</feature>